<sequence length="211" mass="24139">MFEIENLTFKHILHMDHLCIDRQITCITGPSGSGKTTFLRMLNRLNDPDDGRILWNGNDIAQMDATKLRRKVVMLKQTPVVYTGTIEDNLQIGLQFSKRPLAKQEKLKEYLKKVQLDKQLNDSVAKLSGGEKQRLCLARIMLMDADVYLLDEPSSALDKETENFVIENMVQFVKENNKMLIMVTHSPAIAELYPESILEIKDGNCEGYAYE</sequence>
<dbReference type="PANTHER" id="PTHR43423:SF1">
    <property type="entry name" value="ABC TRANSPORTER I FAMILY MEMBER 17"/>
    <property type="match status" value="1"/>
</dbReference>
<dbReference type="SUPFAM" id="SSF52540">
    <property type="entry name" value="P-loop containing nucleoside triphosphate hydrolases"/>
    <property type="match status" value="1"/>
</dbReference>
<dbReference type="EMBL" id="JAKVPQ010000002">
    <property type="protein sequence ID" value="MCH4284459.1"/>
    <property type="molecule type" value="Genomic_DNA"/>
</dbReference>
<comment type="caution">
    <text evidence="5">The sequence shown here is derived from an EMBL/GenBank/DDBJ whole genome shotgun (WGS) entry which is preliminary data.</text>
</comment>
<evidence type="ECO:0000256" key="3">
    <source>
        <dbReference type="ARBA" id="ARBA00022840"/>
    </source>
</evidence>
<evidence type="ECO:0000259" key="4">
    <source>
        <dbReference type="PROSITE" id="PS50893"/>
    </source>
</evidence>
<evidence type="ECO:0000313" key="6">
    <source>
        <dbReference type="Proteomes" id="UP001202402"/>
    </source>
</evidence>
<evidence type="ECO:0000313" key="5">
    <source>
        <dbReference type="EMBL" id="MCH4284459.1"/>
    </source>
</evidence>
<evidence type="ECO:0000256" key="2">
    <source>
        <dbReference type="ARBA" id="ARBA00022741"/>
    </source>
</evidence>
<dbReference type="Pfam" id="PF00005">
    <property type="entry name" value="ABC_tran"/>
    <property type="match status" value="1"/>
</dbReference>
<reference evidence="5 6" key="1">
    <citation type="submission" date="2022-02" db="EMBL/GenBank/DDBJ databases">
        <title>Genome of Erysipelotrichaceae sp. nov. NSJ-176 isolated from human feces.</title>
        <authorList>
            <person name="Abdugheni R."/>
        </authorList>
    </citation>
    <scope>NUCLEOTIDE SEQUENCE [LARGE SCALE GENOMIC DNA]</scope>
    <source>
        <strain evidence="5 6">NSJ-176</strain>
    </source>
</reference>
<dbReference type="SMART" id="SM00382">
    <property type="entry name" value="AAA"/>
    <property type="match status" value="1"/>
</dbReference>
<dbReference type="PROSITE" id="PS00211">
    <property type="entry name" value="ABC_TRANSPORTER_1"/>
    <property type="match status" value="1"/>
</dbReference>
<name>A0ABS9R6P3_9FIRM</name>
<evidence type="ECO:0000256" key="1">
    <source>
        <dbReference type="ARBA" id="ARBA00022448"/>
    </source>
</evidence>
<keyword evidence="3 5" id="KW-0067">ATP-binding</keyword>
<proteinExistence type="predicted"/>
<organism evidence="5 6">
    <name type="scientific">Amedibacillus hominis</name>
    <dbReference type="NCBI Taxonomy" id="2897776"/>
    <lineage>
        <taxon>Bacteria</taxon>
        <taxon>Bacillati</taxon>
        <taxon>Bacillota</taxon>
        <taxon>Erysipelotrichia</taxon>
        <taxon>Erysipelotrichales</taxon>
        <taxon>Erysipelotrichaceae</taxon>
        <taxon>Amedibacillus</taxon>
    </lineage>
</organism>
<dbReference type="InterPro" id="IPR017871">
    <property type="entry name" value="ABC_transporter-like_CS"/>
</dbReference>
<dbReference type="GO" id="GO:0005524">
    <property type="term" value="F:ATP binding"/>
    <property type="evidence" value="ECO:0007669"/>
    <property type="project" value="UniProtKB-KW"/>
</dbReference>
<accession>A0ABS9R6P3</accession>
<dbReference type="InterPro" id="IPR003439">
    <property type="entry name" value="ABC_transporter-like_ATP-bd"/>
</dbReference>
<keyword evidence="2" id="KW-0547">Nucleotide-binding</keyword>
<dbReference type="InterPro" id="IPR003593">
    <property type="entry name" value="AAA+_ATPase"/>
</dbReference>
<protein>
    <submittedName>
        <fullName evidence="5">ATP-binding cassette domain-containing protein</fullName>
    </submittedName>
</protein>
<dbReference type="PANTHER" id="PTHR43423">
    <property type="entry name" value="ABC TRANSPORTER I FAMILY MEMBER 17"/>
    <property type="match status" value="1"/>
</dbReference>
<gene>
    <name evidence="5" type="ORF">LQE99_04825</name>
</gene>
<dbReference type="PROSITE" id="PS50893">
    <property type="entry name" value="ABC_TRANSPORTER_2"/>
    <property type="match status" value="1"/>
</dbReference>
<keyword evidence="6" id="KW-1185">Reference proteome</keyword>
<keyword evidence="1" id="KW-0813">Transport</keyword>
<feature type="domain" description="ABC transporter" evidence="4">
    <location>
        <begin position="2"/>
        <end position="209"/>
    </location>
</feature>
<dbReference type="RefSeq" id="WP_117455727.1">
    <property type="nucleotide sequence ID" value="NZ_JAKVPQ010000002.1"/>
</dbReference>
<dbReference type="InterPro" id="IPR027417">
    <property type="entry name" value="P-loop_NTPase"/>
</dbReference>
<dbReference type="Proteomes" id="UP001202402">
    <property type="component" value="Unassembled WGS sequence"/>
</dbReference>
<dbReference type="Gene3D" id="3.40.50.300">
    <property type="entry name" value="P-loop containing nucleotide triphosphate hydrolases"/>
    <property type="match status" value="1"/>
</dbReference>